<dbReference type="NCBIfam" id="TIGR04183">
    <property type="entry name" value="Por_Secre_tail"/>
    <property type="match status" value="1"/>
</dbReference>
<organism evidence="3 4">
    <name type="scientific">Mucilaginibacter myungsuensis</name>
    <dbReference type="NCBI Taxonomy" id="649104"/>
    <lineage>
        <taxon>Bacteria</taxon>
        <taxon>Pseudomonadati</taxon>
        <taxon>Bacteroidota</taxon>
        <taxon>Sphingobacteriia</taxon>
        <taxon>Sphingobacteriales</taxon>
        <taxon>Sphingobacteriaceae</taxon>
        <taxon>Mucilaginibacter</taxon>
    </lineage>
</organism>
<feature type="signal peptide" evidence="1">
    <location>
        <begin position="1"/>
        <end position="21"/>
    </location>
</feature>
<proteinExistence type="predicted"/>
<sequence length="1771" mass="184797">MKKLLRNYFLLIFLPALFVFLGEKASAQTATFTTRTGGLQPTGNGNPITQGQTQVPLIGFSISVSGGSITFKNFNIGSNKTLDNFIANGTLYRSTTNGGTYNPAAKGTPVGTATISGSNISIDNLLETVSSTEVYYFFVADAIYNNASIEYDGQIYINSGNFATDINNNNNYQYYSNYRGYTWSSGSSPYPLSVSNNTTGLSSTSTLLTASMANNVLLAFSIKNNSSTTRTISNVNINSNLTGLQNYFSAVRLYTNTSNTYATAAGNQVGGTTTINTSSSYAGFTLTTNNTIAAGATRWFWFVADRNSSAFASTDVQFNFQSGQSTSSIITSGPTNFNTATIFGSIYNINYSNITIVPTTGLTGLKANGSTLTAKEADVVAFGFRMTSTTAITVSQFNINSNNNSIGTYFGNGRVYYINSATYTTGTRGTAVGTVAFSGNYATVTMTAQNTFTGSNTRYYYVVMDNIAPASTTTSVAFNFTSGQSANAVTISAPAASTFNTFSGNGNSLTLPSPTIYVTTNTNGLNTSAIAQGQNDIVLYGFAVEAFGSHTFTNFRIRTSGSENGYFSNARLIKSTSSTFPGVSSPAYSGVDVCGCSLIRASVNETVPSGTTYYYWLVADYTVTWGTTPVANYSFNFQSGQGEAAFVSSSPNTSYNNITTTANTFAIGGLYDWVAGSSTTAFGTAGNWRINGSTPATPPGANDVARIGVIGYYNNYQPTIAAGSIPTVGKIIFGTNNTPVLTVTGTLYTLTVNKGIDVTNNGNAKIVATGVFVSLPSTATSTLGTSATLTLDGGGYTHGGTMTIGSGGSIAHSNSLTGFTNSSTGSVTMNGTSTFSESAGFNNDGSFVHNGTGAITLTSTLDNSGTFTAGGNFSLTGALTNNSPGALTLGSGTSLFSSTVANAAGASITMGSGTTTFSGAVTNNGTLTAGGGAITFTGAFANNTSGATATLNGAGTRTFSNTINNVTGATITLGSGATSVNGVITNNGTFTAGAGNLSAASDLTNGGTFNGGSGTHDFNGTNFTNSGTFNLSSGTSLIVATTFANSGTVVSNGAGTVNFDRGGVQAINNTNASISAPASVAFNNLILSGSGTKTLTGTATGGKFSIAPSGTLTVSNGITFAVAAGTNNYLTLLSDATGSAQVAALSTGVITGQLSVERYISGGDKALRSYRLLSASVSQSATTPFYINFANFANANAAANLNGNNVYTGGPGTGFSITQATPSIYLYDERPVPAAGFNAGKTKGITQLNTGTTPTTVNIAAGTSLSTGIVNNQNVPIGNGFMIYNVGHTGQTTPNLTSSTPAEYKITQKGYLNQGNIPVTLWFTPTGGAGKLSYTSSLAAPGYNMLGNPYASTLDLTAFVNANSSIESYIYQLGSDNTGGQAYVAWNRGLQSSPDATRYVASGQGFFVKAKTANSTVTFTELQKASAQNPNAGFFMSTDPLAAEPVTGFYIKLEKDIENYDHCGIYFGKDYNDNYLKEEDALDIDGASPKVYMSSYSADGRRTAINASADYKGGKTIKLYVNAIEDGTYTLRIQDIKNMDTNYDIWLVDNLKSDSVNLTVTDNHSFNITRSDATTYGGERFKLVIKRKPMPPYKFLSLKGQVAGRVINLTWNTQNEGNYVGFTVERLNANKQYDPLKYFVSNGAGTYNFIDNNPNRGVNVYRIKQDDIDHKISYSKDLSLLLIDGNTKDKKFNLFPNPVASDPLNVKFVTEIKGSVKITVVNAAGYIMLTSTTTQQQTTIDVSSLKSGAYFVKAVSESTGESIGSETFIKL</sequence>
<name>A0A929KZP9_9SPHI</name>
<evidence type="ECO:0000313" key="4">
    <source>
        <dbReference type="Proteomes" id="UP000622475"/>
    </source>
</evidence>
<reference evidence="3" key="1">
    <citation type="submission" date="2020-10" db="EMBL/GenBank/DDBJ databases">
        <title>Mucilaginibacter mali sp. nov., isolated from rhizosphere soil of apple orchard.</title>
        <authorList>
            <person name="Lee J.-S."/>
            <person name="Kim H.S."/>
            <person name="Kim J.-S."/>
        </authorList>
    </citation>
    <scope>NUCLEOTIDE SEQUENCE</scope>
    <source>
        <strain evidence="3">KCTC 22746</strain>
    </source>
</reference>
<comment type="caution">
    <text evidence="3">The sequence shown here is derived from an EMBL/GenBank/DDBJ whole genome shotgun (WGS) entry which is preliminary data.</text>
</comment>
<dbReference type="Pfam" id="PF18962">
    <property type="entry name" value="Por_Secre_tail"/>
    <property type="match status" value="1"/>
</dbReference>
<dbReference type="RefSeq" id="WP_194113415.1">
    <property type="nucleotide sequence ID" value="NZ_JADFFL010000010.1"/>
</dbReference>
<keyword evidence="1" id="KW-0732">Signal</keyword>
<evidence type="ECO:0000313" key="3">
    <source>
        <dbReference type="EMBL" id="MBE9664167.1"/>
    </source>
</evidence>
<feature type="chain" id="PRO_5037381295" evidence="1">
    <location>
        <begin position="22"/>
        <end position="1771"/>
    </location>
</feature>
<accession>A0A929KZP9</accession>
<protein>
    <submittedName>
        <fullName evidence="3">T9SS type A sorting domain-containing protein</fullName>
    </submittedName>
</protein>
<dbReference type="Proteomes" id="UP000622475">
    <property type="component" value="Unassembled WGS sequence"/>
</dbReference>
<dbReference type="EMBL" id="JADFFL010000010">
    <property type="protein sequence ID" value="MBE9664167.1"/>
    <property type="molecule type" value="Genomic_DNA"/>
</dbReference>
<evidence type="ECO:0000259" key="2">
    <source>
        <dbReference type="Pfam" id="PF18962"/>
    </source>
</evidence>
<gene>
    <name evidence="3" type="ORF">IRJ16_19960</name>
</gene>
<dbReference type="InterPro" id="IPR026444">
    <property type="entry name" value="Secre_tail"/>
</dbReference>
<evidence type="ECO:0000256" key="1">
    <source>
        <dbReference type="SAM" id="SignalP"/>
    </source>
</evidence>
<feature type="domain" description="Secretion system C-terminal sorting" evidence="2">
    <location>
        <begin position="1694"/>
        <end position="1758"/>
    </location>
</feature>
<keyword evidence="4" id="KW-1185">Reference proteome</keyword>